<organism evidence="2 3">
    <name type="scientific">Leptospira santarosai</name>
    <dbReference type="NCBI Taxonomy" id="28183"/>
    <lineage>
        <taxon>Bacteria</taxon>
        <taxon>Pseudomonadati</taxon>
        <taxon>Spirochaetota</taxon>
        <taxon>Spirochaetia</taxon>
        <taxon>Leptospirales</taxon>
        <taxon>Leptospiraceae</taxon>
        <taxon>Leptospira</taxon>
    </lineage>
</organism>
<evidence type="ECO:0000313" key="3">
    <source>
        <dbReference type="Proteomes" id="UP000189337"/>
    </source>
</evidence>
<dbReference type="Gene3D" id="3.10.25.20">
    <property type="match status" value="1"/>
</dbReference>
<reference evidence="2 3" key="1">
    <citation type="submission" date="2017-01" db="EMBL/GenBank/DDBJ databases">
        <title>Comparative genomic analysis of Brazilian Leptospira santarosai.</title>
        <authorList>
            <person name="Moreno L.Z."/>
            <person name="Miraglia F."/>
            <person name="Kremer F.S."/>
            <person name="Eslabao M.R."/>
            <person name="Lilenbaum W."/>
            <person name="Dellagostin O.A."/>
            <person name="Moreno A.M."/>
        </authorList>
    </citation>
    <scope>NUCLEOTIDE SEQUENCE [LARGE SCALE GENOMIC DNA]</scope>
    <source>
        <strain evidence="2 3">M52/8-19</strain>
    </source>
</reference>
<comment type="caution">
    <text evidence="2">The sequence shown here is derived from an EMBL/GenBank/DDBJ whole genome shotgun (WGS) entry which is preliminary data.</text>
</comment>
<protein>
    <submittedName>
        <fullName evidence="2">Methionyl-tRNA formyltransferase</fullName>
    </submittedName>
</protein>
<dbReference type="InterPro" id="IPR011034">
    <property type="entry name" value="Formyl_transferase-like_C_sf"/>
</dbReference>
<dbReference type="GO" id="GO:0005829">
    <property type="term" value="C:cytosol"/>
    <property type="evidence" value="ECO:0007669"/>
    <property type="project" value="TreeGrafter"/>
</dbReference>
<dbReference type="PANTHER" id="PTHR11138:SF5">
    <property type="entry name" value="METHIONYL-TRNA FORMYLTRANSFERASE, MITOCHONDRIAL"/>
    <property type="match status" value="1"/>
</dbReference>
<evidence type="ECO:0000259" key="1">
    <source>
        <dbReference type="Pfam" id="PF00551"/>
    </source>
</evidence>
<dbReference type="PANTHER" id="PTHR11138">
    <property type="entry name" value="METHIONYL-TRNA FORMYLTRANSFERASE"/>
    <property type="match status" value="1"/>
</dbReference>
<accession>A0AB73LWP8</accession>
<dbReference type="RefSeq" id="WP_004478068.1">
    <property type="nucleotide sequence ID" value="NZ_JASEXK010000008.1"/>
</dbReference>
<gene>
    <name evidence="2" type="ORF">BWD14_14900</name>
</gene>
<dbReference type="Pfam" id="PF00551">
    <property type="entry name" value="Formyl_trans_N"/>
    <property type="match status" value="1"/>
</dbReference>
<dbReference type="InterPro" id="IPR036477">
    <property type="entry name" value="Formyl_transf_N_sf"/>
</dbReference>
<sequence>MLITLLTDANSWINKRIPLLIKEINKRKHHVRHVHLIQEMSKGEICFILSFSRILNREFLLNHKHNLVVHESDLPKGKGWSPLTWQIIEGKNKIPICLFEANADSVDSGVIYLKDEIVVNNYDLIEELRDAQAMKTFEMCISFIDSYPEIVKKGKNQVGESSFYFKRSPKDSELDIDKTIRELFPLLRTVDNEEYPAFFRMHGKKYIFKIYKEESLE</sequence>
<dbReference type="AlphaFoldDB" id="A0AB73LWP8"/>
<dbReference type="InterPro" id="IPR002376">
    <property type="entry name" value="Formyl_transf_N"/>
</dbReference>
<dbReference type="SUPFAM" id="SSF53328">
    <property type="entry name" value="Formyltransferase"/>
    <property type="match status" value="1"/>
</dbReference>
<dbReference type="Proteomes" id="UP000189337">
    <property type="component" value="Unassembled WGS sequence"/>
</dbReference>
<proteinExistence type="predicted"/>
<dbReference type="SUPFAM" id="SSF50486">
    <property type="entry name" value="FMT C-terminal domain-like"/>
    <property type="match status" value="1"/>
</dbReference>
<dbReference type="GO" id="GO:0004479">
    <property type="term" value="F:methionyl-tRNA formyltransferase activity"/>
    <property type="evidence" value="ECO:0007669"/>
    <property type="project" value="TreeGrafter"/>
</dbReference>
<dbReference type="EMBL" id="MTSU01000015">
    <property type="protein sequence ID" value="ONF92000.1"/>
    <property type="molecule type" value="Genomic_DNA"/>
</dbReference>
<name>A0AB73LWP8_9LEPT</name>
<evidence type="ECO:0000313" key="2">
    <source>
        <dbReference type="EMBL" id="ONF92000.1"/>
    </source>
</evidence>
<dbReference type="Gene3D" id="3.40.50.170">
    <property type="entry name" value="Formyl transferase, N-terminal domain"/>
    <property type="match status" value="1"/>
</dbReference>
<feature type="domain" description="Formyl transferase N-terminal" evidence="1">
    <location>
        <begin position="39"/>
        <end position="133"/>
    </location>
</feature>